<sequence>MKDMDNDMVVLYEARVSRVKNHDANDACIVGMLLDPKEDIRKKVHAMIGKFTDSDLRALGVARQEVLEMSKESVDAP</sequence>
<dbReference type="AlphaFoldDB" id="A0A426YS61"/>
<protein>
    <submittedName>
        <fullName evidence="1">Uncharacterized protein</fullName>
    </submittedName>
</protein>
<gene>
    <name evidence="1" type="ORF">B296_00023950</name>
</gene>
<reference evidence="1 2" key="1">
    <citation type="journal article" date="2014" name="Agronomy (Basel)">
        <title>A Draft Genome Sequence for Ensete ventricosum, the Drought-Tolerant Tree Against Hunger.</title>
        <authorList>
            <person name="Harrison J."/>
            <person name="Moore K.A."/>
            <person name="Paszkiewicz K."/>
            <person name="Jones T."/>
            <person name="Grant M."/>
            <person name="Ambacheew D."/>
            <person name="Muzemil S."/>
            <person name="Studholme D.J."/>
        </authorList>
    </citation>
    <scope>NUCLEOTIDE SEQUENCE [LARGE SCALE GENOMIC DNA]</scope>
</reference>
<organism evidence="1 2">
    <name type="scientific">Ensete ventricosum</name>
    <name type="common">Abyssinian banana</name>
    <name type="synonym">Musa ensete</name>
    <dbReference type="NCBI Taxonomy" id="4639"/>
    <lineage>
        <taxon>Eukaryota</taxon>
        <taxon>Viridiplantae</taxon>
        <taxon>Streptophyta</taxon>
        <taxon>Embryophyta</taxon>
        <taxon>Tracheophyta</taxon>
        <taxon>Spermatophyta</taxon>
        <taxon>Magnoliopsida</taxon>
        <taxon>Liliopsida</taxon>
        <taxon>Zingiberales</taxon>
        <taxon>Musaceae</taxon>
        <taxon>Ensete</taxon>
    </lineage>
</organism>
<evidence type="ECO:0000313" key="2">
    <source>
        <dbReference type="Proteomes" id="UP000287651"/>
    </source>
</evidence>
<name>A0A426YS61_ENSVE</name>
<proteinExistence type="predicted"/>
<accession>A0A426YS61</accession>
<dbReference type="Proteomes" id="UP000287651">
    <property type="component" value="Unassembled WGS sequence"/>
</dbReference>
<dbReference type="EMBL" id="AMZH03010534">
    <property type="protein sequence ID" value="RRT54567.1"/>
    <property type="molecule type" value="Genomic_DNA"/>
</dbReference>
<evidence type="ECO:0000313" key="1">
    <source>
        <dbReference type="EMBL" id="RRT54567.1"/>
    </source>
</evidence>
<comment type="caution">
    <text evidence="1">The sequence shown here is derived from an EMBL/GenBank/DDBJ whole genome shotgun (WGS) entry which is preliminary data.</text>
</comment>